<dbReference type="GO" id="GO:0005886">
    <property type="term" value="C:plasma membrane"/>
    <property type="evidence" value="ECO:0007669"/>
    <property type="project" value="TreeGrafter"/>
</dbReference>
<reference evidence="6" key="2">
    <citation type="submission" date="2024-08" db="UniProtKB">
        <authorList>
            <consortium name="EnsemblMetazoa"/>
        </authorList>
    </citation>
    <scope>IDENTIFICATION</scope>
</reference>
<dbReference type="InterPro" id="IPR001478">
    <property type="entry name" value="PDZ"/>
</dbReference>
<evidence type="ECO:0000313" key="6">
    <source>
        <dbReference type="EnsemblMetazoa" id="XP_019764782.1"/>
    </source>
</evidence>
<keyword evidence="3" id="KW-0966">Cell projection</keyword>
<evidence type="ECO:0000256" key="1">
    <source>
        <dbReference type="ARBA" id="ARBA00004316"/>
    </source>
</evidence>
<dbReference type="SMART" id="SM00228">
    <property type="entry name" value="PDZ"/>
    <property type="match status" value="1"/>
</dbReference>
<dbReference type="PANTHER" id="PTHR23116">
    <property type="entry name" value="PDZ DOMAIN CONTAINING WHIRLIN AND HARMONIN-RELATED"/>
    <property type="match status" value="1"/>
</dbReference>
<dbReference type="GO" id="GO:0032426">
    <property type="term" value="C:stereocilium tip"/>
    <property type="evidence" value="ECO:0007669"/>
    <property type="project" value="TreeGrafter"/>
</dbReference>
<dbReference type="AlphaFoldDB" id="A0AAR5PV30"/>
<dbReference type="Pfam" id="PF00595">
    <property type="entry name" value="PDZ"/>
    <property type="match status" value="1"/>
</dbReference>
<reference evidence="7" key="1">
    <citation type="journal article" date="2013" name="Genome Biol.">
        <title>Draft genome of the mountain pine beetle, Dendroctonus ponderosae Hopkins, a major forest pest.</title>
        <authorList>
            <person name="Keeling C.I."/>
            <person name="Yuen M.M."/>
            <person name="Liao N.Y."/>
            <person name="Docking T.R."/>
            <person name="Chan S.K."/>
            <person name="Taylor G.A."/>
            <person name="Palmquist D.L."/>
            <person name="Jackman S.D."/>
            <person name="Nguyen A."/>
            <person name="Li M."/>
            <person name="Henderson H."/>
            <person name="Janes J.K."/>
            <person name="Zhao Y."/>
            <person name="Pandoh P."/>
            <person name="Moore R."/>
            <person name="Sperling F.A."/>
            <person name="Huber D.P."/>
            <person name="Birol I."/>
            <person name="Jones S.J."/>
            <person name="Bohlmann J."/>
        </authorList>
    </citation>
    <scope>NUCLEOTIDE SEQUENCE</scope>
</reference>
<sequence>FAAGAAPRGRRIRPGAPAEAEDALGSQGSPRRPRSGLYYSPPGTSYTIVERPSSALHHHREYREREREHHYSSLSSPRGTYLGSNPNFANSRTPSNNKKRPISPEQVLRLFGTGNHAAGAQKSSTERSRRSPVSSPPSATHNYRPPLYSPSIHELATRTVNMVRDPQDPGFGICVKGGKEAGVGVYISRVEEGSVAGRAGLRPGDSILEVNGTPFIGISHEEALKVIKNMLKSCRKLSMTVRTPNLPGTGSMACSGAPWQMRQTCSWMDRHGRPVSPPLEYSKGRLGHARTTSKDRSIRRVDLCIESGESLGLMIRGGVEYNLGIFVTGVDKDSVADRGGLM</sequence>
<accession>A0AAR5PV30</accession>
<evidence type="ECO:0000259" key="5">
    <source>
        <dbReference type="PROSITE" id="PS50106"/>
    </source>
</evidence>
<dbReference type="CDD" id="cd00136">
    <property type="entry name" value="PDZ_canonical"/>
    <property type="match status" value="1"/>
</dbReference>
<keyword evidence="7" id="KW-1185">Reference proteome</keyword>
<feature type="region of interest" description="Disordered" evidence="4">
    <location>
        <begin position="1"/>
        <end position="101"/>
    </location>
</feature>
<dbReference type="InterPro" id="IPR036034">
    <property type="entry name" value="PDZ_sf"/>
</dbReference>
<feature type="region of interest" description="Disordered" evidence="4">
    <location>
        <begin position="116"/>
        <end position="149"/>
    </location>
</feature>
<dbReference type="EnsemblMetazoa" id="XM_019909223.1">
    <property type="protein sequence ID" value="XP_019764782.1"/>
    <property type="gene ID" value="LOC109540768"/>
</dbReference>
<dbReference type="SUPFAM" id="SSF50156">
    <property type="entry name" value="PDZ domain-like"/>
    <property type="match status" value="2"/>
</dbReference>
<feature type="compositionally biased region" description="Basic and acidic residues" evidence="4">
    <location>
        <begin position="61"/>
        <end position="71"/>
    </location>
</feature>
<feature type="compositionally biased region" description="Polar residues" evidence="4">
    <location>
        <begin position="82"/>
        <end position="96"/>
    </location>
</feature>
<proteinExistence type="predicted"/>
<keyword evidence="2" id="KW-0677">Repeat</keyword>
<evidence type="ECO:0000256" key="4">
    <source>
        <dbReference type="SAM" id="MobiDB-lite"/>
    </source>
</evidence>
<dbReference type="GO" id="GO:0005929">
    <property type="term" value="C:cilium"/>
    <property type="evidence" value="ECO:0007669"/>
    <property type="project" value="TreeGrafter"/>
</dbReference>
<dbReference type="InterPro" id="IPR051844">
    <property type="entry name" value="USH2_Complex_Protein"/>
</dbReference>
<dbReference type="Proteomes" id="UP000019118">
    <property type="component" value="Unassembled WGS sequence"/>
</dbReference>
<feature type="domain" description="PDZ" evidence="5">
    <location>
        <begin position="159"/>
        <end position="229"/>
    </location>
</feature>
<organism evidence="6 7">
    <name type="scientific">Dendroctonus ponderosae</name>
    <name type="common">Mountain pine beetle</name>
    <dbReference type="NCBI Taxonomy" id="77166"/>
    <lineage>
        <taxon>Eukaryota</taxon>
        <taxon>Metazoa</taxon>
        <taxon>Ecdysozoa</taxon>
        <taxon>Arthropoda</taxon>
        <taxon>Hexapoda</taxon>
        <taxon>Insecta</taxon>
        <taxon>Pterygota</taxon>
        <taxon>Neoptera</taxon>
        <taxon>Endopterygota</taxon>
        <taxon>Coleoptera</taxon>
        <taxon>Polyphaga</taxon>
        <taxon>Cucujiformia</taxon>
        <taxon>Curculionidae</taxon>
        <taxon>Scolytinae</taxon>
        <taxon>Dendroctonus</taxon>
    </lineage>
</organism>
<evidence type="ECO:0000313" key="7">
    <source>
        <dbReference type="Proteomes" id="UP000019118"/>
    </source>
</evidence>
<dbReference type="PANTHER" id="PTHR23116:SF29">
    <property type="entry name" value="PDZ DOMAIN-CONTAINING PROTEIN 7"/>
    <property type="match status" value="1"/>
</dbReference>
<name>A0AAR5PV30_DENPD</name>
<dbReference type="Gene3D" id="2.30.42.10">
    <property type="match status" value="2"/>
</dbReference>
<comment type="subcellular location">
    <subcellularLocation>
        <location evidence="1">Cell projection</location>
    </subcellularLocation>
</comment>
<dbReference type="GO" id="GO:0002142">
    <property type="term" value="C:stereocilia ankle link complex"/>
    <property type="evidence" value="ECO:0007669"/>
    <property type="project" value="TreeGrafter"/>
</dbReference>
<evidence type="ECO:0000256" key="2">
    <source>
        <dbReference type="ARBA" id="ARBA00022737"/>
    </source>
</evidence>
<evidence type="ECO:0000256" key="3">
    <source>
        <dbReference type="ARBA" id="ARBA00023273"/>
    </source>
</evidence>
<protein>
    <recommendedName>
        <fullName evidence="5">PDZ domain-containing protein</fullName>
    </recommendedName>
</protein>
<dbReference type="PROSITE" id="PS50106">
    <property type="entry name" value="PDZ"/>
    <property type="match status" value="1"/>
</dbReference>